<dbReference type="EMBL" id="JAIRBC010000014">
    <property type="protein sequence ID" value="MCG2461236.1"/>
    <property type="molecule type" value="Genomic_DNA"/>
</dbReference>
<feature type="signal peptide" evidence="1">
    <location>
        <begin position="1"/>
        <end position="26"/>
    </location>
</feature>
<name>A0AAE3JPN7_9FLAO</name>
<dbReference type="AlphaFoldDB" id="A0AAE3JPN7"/>
<organism evidence="2 3">
    <name type="scientific">Cerina litoralis</name>
    <dbReference type="NCBI Taxonomy" id="2874477"/>
    <lineage>
        <taxon>Bacteria</taxon>
        <taxon>Pseudomonadati</taxon>
        <taxon>Bacteroidota</taxon>
        <taxon>Flavobacteriia</taxon>
        <taxon>Flavobacteriales</taxon>
        <taxon>Flavobacteriaceae</taxon>
        <taxon>Cerina</taxon>
    </lineage>
</organism>
<gene>
    <name evidence="2" type="ORF">K8352_10790</name>
</gene>
<dbReference type="RefSeq" id="WP_317902382.1">
    <property type="nucleotide sequence ID" value="NZ_JAIRBC010000014.1"/>
</dbReference>
<accession>A0AAE3JPN7</accession>
<dbReference type="InterPro" id="IPR036761">
    <property type="entry name" value="TTHA0802/YceI-like_sf"/>
</dbReference>
<dbReference type="Proteomes" id="UP001200642">
    <property type="component" value="Unassembled WGS sequence"/>
</dbReference>
<keyword evidence="1" id="KW-0732">Signal</keyword>
<protein>
    <submittedName>
        <fullName evidence="2">Uncharacterized protein</fullName>
    </submittedName>
</protein>
<reference evidence="2" key="1">
    <citation type="submission" date="2023-02" db="EMBL/GenBank/DDBJ databases">
        <title>Genome of Flavobacteriaceae gen. nov. sp. strain F89.</title>
        <authorList>
            <person name="Wang Y."/>
        </authorList>
    </citation>
    <scope>NUCLEOTIDE SEQUENCE</scope>
    <source>
        <strain evidence="2">F89</strain>
    </source>
</reference>
<evidence type="ECO:0000313" key="2">
    <source>
        <dbReference type="EMBL" id="MCG2461236.1"/>
    </source>
</evidence>
<sequence length="194" mass="22108">MMKRNKLIYLVAVTIGFLFVLGRALAQEENPGTTQFTYKVDFGPVYPIEGTSNQLTGTLGLNDETGELEKLTFTVPLISFIGTHPGYLSWIGNAWTNPDMRFRSSTITKKENHYEVDGTLEFRRRYAPVKINLYRRNVGEEIVLEGDFSMNTRDYFIAPPPVYLVPVWIPMKFTLVFDRPKMDLMGASINTHGT</sequence>
<proteinExistence type="predicted"/>
<keyword evidence="3" id="KW-1185">Reference proteome</keyword>
<dbReference type="Gene3D" id="2.40.128.110">
    <property type="entry name" value="Lipid/polyisoprenoid-binding, YceI-like"/>
    <property type="match status" value="1"/>
</dbReference>
<evidence type="ECO:0000256" key="1">
    <source>
        <dbReference type="SAM" id="SignalP"/>
    </source>
</evidence>
<feature type="chain" id="PRO_5042000748" evidence="1">
    <location>
        <begin position="27"/>
        <end position="194"/>
    </location>
</feature>
<evidence type="ECO:0000313" key="3">
    <source>
        <dbReference type="Proteomes" id="UP001200642"/>
    </source>
</evidence>
<comment type="caution">
    <text evidence="2">The sequence shown here is derived from an EMBL/GenBank/DDBJ whole genome shotgun (WGS) entry which is preliminary data.</text>
</comment>
<dbReference type="SUPFAM" id="SSF101874">
    <property type="entry name" value="YceI-like"/>
    <property type="match status" value="1"/>
</dbReference>